<dbReference type="OrthoDB" id="665064at2759"/>
<dbReference type="AlphaFoldDB" id="A0A9R1DC37"/>
<organism evidence="1">
    <name type="scientific">Triticum aestivum</name>
    <name type="common">Wheat</name>
    <dbReference type="NCBI Taxonomy" id="4565"/>
    <lineage>
        <taxon>Eukaryota</taxon>
        <taxon>Viridiplantae</taxon>
        <taxon>Streptophyta</taxon>
        <taxon>Embryophyta</taxon>
        <taxon>Tracheophyta</taxon>
        <taxon>Spermatophyta</taxon>
        <taxon>Magnoliopsida</taxon>
        <taxon>Liliopsida</taxon>
        <taxon>Poales</taxon>
        <taxon>Poaceae</taxon>
        <taxon>BOP clade</taxon>
        <taxon>Pooideae</taxon>
        <taxon>Triticodae</taxon>
        <taxon>Triticeae</taxon>
        <taxon>Triticinae</taxon>
        <taxon>Triticum</taxon>
    </lineage>
</organism>
<comment type="caution">
    <text evidence="1">The sequence shown here is derived from an EMBL/GenBank/DDBJ whole genome shotgun (WGS) entry which is preliminary data.</text>
</comment>
<dbReference type="EMBL" id="CM022212">
    <property type="protein sequence ID" value="KAF6989039.1"/>
    <property type="molecule type" value="Genomic_DNA"/>
</dbReference>
<accession>A0A9R1DC37</accession>
<gene>
    <name evidence="1" type="ORF">CFC21_006435</name>
</gene>
<dbReference type="Proteomes" id="UP000815260">
    <property type="component" value="Chromosome 1B"/>
</dbReference>
<reference evidence="1" key="1">
    <citation type="journal article" date="2017" name="Gigascience">
        <title>The first near-complete assembly of the hexaploid bread wheat genome, Triticum aestivum.</title>
        <authorList>
            <person name="Zimin A.V."/>
            <person name="Puiu D."/>
            <person name="Hall R."/>
            <person name="Kingan S."/>
            <person name="Clavijo B.J."/>
            <person name="Salzberg S.L."/>
        </authorList>
    </citation>
    <scope>NUCLEOTIDE SEQUENCE</scope>
    <source>
        <tissue evidence="1">Leaf</tissue>
    </source>
</reference>
<name>A0A9R1DC37_WHEAT</name>
<sequence>MASATPAVPDPALGLGLRHPGALARRIAMARGAAVAPALGYWIYRLATDGSKHPARSKKH</sequence>
<reference evidence="1" key="2">
    <citation type="submission" date="2020-03" db="EMBL/GenBank/DDBJ databases">
        <title>The second near-complete assembly of the hexaploid bread wheat (Triticum aestivum) genome.</title>
        <authorList>
            <person name="Zimin A.V."/>
            <person name="Puiu D."/>
            <person name="Shumante A."/>
            <person name="Alonge M."/>
            <person name="Salzberg S.L."/>
        </authorList>
    </citation>
    <scope>NUCLEOTIDE SEQUENCE</scope>
    <source>
        <tissue evidence="1">Leaf</tissue>
    </source>
</reference>
<evidence type="ECO:0000313" key="1">
    <source>
        <dbReference type="EMBL" id="KAF6989039.1"/>
    </source>
</evidence>
<proteinExistence type="predicted"/>
<protein>
    <submittedName>
        <fullName evidence="1">Uncharacterized protein</fullName>
    </submittedName>
</protein>